<reference evidence="1" key="1">
    <citation type="submission" date="2024-09" db="EMBL/GenBank/DDBJ databases">
        <title>Black Yeasts Isolated from many extreme environments.</title>
        <authorList>
            <person name="Coleine C."/>
            <person name="Stajich J.E."/>
            <person name="Selbmann L."/>
        </authorList>
    </citation>
    <scope>NUCLEOTIDE SEQUENCE</scope>
    <source>
        <strain evidence="1">CCFEE 5737</strain>
    </source>
</reference>
<organism evidence="1 2">
    <name type="scientific">Coniosporium uncinatum</name>
    <dbReference type="NCBI Taxonomy" id="93489"/>
    <lineage>
        <taxon>Eukaryota</taxon>
        <taxon>Fungi</taxon>
        <taxon>Dikarya</taxon>
        <taxon>Ascomycota</taxon>
        <taxon>Pezizomycotina</taxon>
        <taxon>Dothideomycetes</taxon>
        <taxon>Dothideomycetes incertae sedis</taxon>
        <taxon>Coniosporium</taxon>
    </lineage>
</organism>
<dbReference type="EMBL" id="JAWDJW010009512">
    <property type="protein sequence ID" value="KAK3059324.1"/>
    <property type="molecule type" value="Genomic_DNA"/>
</dbReference>
<proteinExistence type="predicted"/>
<evidence type="ECO:0000313" key="1">
    <source>
        <dbReference type="EMBL" id="KAK3059324.1"/>
    </source>
</evidence>
<name>A0ACC3CYX2_9PEZI</name>
<dbReference type="Proteomes" id="UP001186974">
    <property type="component" value="Unassembled WGS sequence"/>
</dbReference>
<comment type="caution">
    <text evidence="1">The sequence shown here is derived from an EMBL/GenBank/DDBJ whole genome shotgun (WGS) entry which is preliminary data.</text>
</comment>
<gene>
    <name evidence="1" type="ORF">LTS18_011128</name>
</gene>
<feature type="non-terminal residue" evidence="1">
    <location>
        <position position="1"/>
    </location>
</feature>
<keyword evidence="2" id="KW-1185">Reference proteome</keyword>
<evidence type="ECO:0000313" key="2">
    <source>
        <dbReference type="Proteomes" id="UP001186974"/>
    </source>
</evidence>
<protein>
    <submittedName>
        <fullName evidence="1">Uncharacterized protein</fullName>
    </submittedName>
</protein>
<sequence length="321" mass="34421">SKTGVAQPYLGPITASVFESAWNFTAGTLGNVTSSVQWRAPYLNTTLPYPTILFGPGGGGPPSIAYTTLLSELASQGYTVAAVDHPYEQPFLQYPSANGSGPYGGPQIYGLPVVYSFNTSFFNQLYDMRVRDFSAFIDYFPSLAAELRAPFNTKHFGIFGHSLGGASALGALLQHPRNKVLGSVNLDGLLTGDPAGNDTAKADAKKPVMLLGQEIHTPANEGTWGAFPRAQTGWWREVLVNGSMHLDFSDATIWKELGRNDAPDVGSIDGSRMVSITRAFVTAFFDKLSGERGAVLQGPSRKWSEANFVGSYDGNKTCACI</sequence>
<accession>A0ACC3CYX2</accession>